<gene>
    <name evidence="2" type="ORF">IAD46_04625</name>
</gene>
<name>A0A9D1GRS2_9MOLU</name>
<organism evidence="2 3">
    <name type="scientific">Candidatus Pelethenecus faecipullorum</name>
    <dbReference type="NCBI Taxonomy" id="2840900"/>
    <lineage>
        <taxon>Bacteria</taxon>
        <taxon>Bacillati</taxon>
        <taxon>Mycoplasmatota</taxon>
        <taxon>Mollicutes</taxon>
        <taxon>Candidatus Pelethenecus</taxon>
    </lineage>
</organism>
<feature type="non-terminal residue" evidence="2">
    <location>
        <position position="1"/>
    </location>
</feature>
<accession>A0A9D1GRS2</accession>
<dbReference type="EMBL" id="DVLF01000146">
    <property type="protein sequence ID" value="HIT50293.1"/>
    <property type="molecule type" value="Genomic_DNA"/>
</dbReference>
<evidence type="ECO:0000313" key="3">
    <source>
        <dbReference type="Proteomes" id="UP000886758"/>
    </source>
</evidence>
<feature type="transmembrane region" description="Helical" evidence="1">
    <location>
        <begin position="51"/>
        <end position="81"/>
    </location>
</feature>
<keyword evidence="1" id="KW-0472">Membrane</keyword>
<sequence>RGFAKSRYADVVGGKNLSLFSSRKKGGGKLLIPKYLKAQDYIPFLNRKRAWLIFFFVFFIVWMSVFYIGFFVLIFLGILLFSDWVGLFIGLAFLSMSLAALSSVAFILCIARYKRYFFSCLLPFLAHRYYEDFEWDYNKFIPKKTIAKQAVFTKYKEFSPGCYYKGKIKSIPFESSYYEYVGLKKWISTKKGRIILFRLPIKQNDSFLLEDKDTKVLFKKII</sequence>
<evidence type="ECO:0000256" key="1">
    <source>
        <dbReference type="SAM" id="Phobius"/>
    </source>
</evidence>
<reference evidence="2" key="1">
    <citation type="submission" date="2020-10" db="EMBL/GenBank/DDBJ databases">
        <authorList>
            <person name="Gilroy R."/>
        </authorList>
    </citation>
    <scope>NUCLEOTIDE SEQUENCE</scope>
    <source>
        <strain evidence="2">ChiW17-6978</strain>
    </source>
</reference>
<keyword evidence="1" id="KW-0812">Transmembrane</keyword>
<keyword evidence="1" id="KW-1133">Transmembrane helix</keyword>
<comment type="caution">
    <text evidence="2">The sequence shown here is derived from an EMBL/GenBank/DDBJ whole genome shotgun (WGS) entry which is preliminary data.</text>
</comment>
<dbReference type="Proteomes" id="UP000886758">
    <property type="component" value="Unassembled WGS sequence"/>
</dbReference>
<feature type="transmembrane region" description="Helical" evidence="1">
    <location>
        <begin position="87"/>
        <end position="111"/>
    </location>
</feature>
<evidence type="ECO:0000313" key="2">
    <source>
        <dbReference type="EMBL" id="HIT50293.1"/>
    </source>
</evidence>
<proteinExistence type="predicted"/>
<dbReference type="AlphaFoldDB" id="A0A9D1GRS2"/>
<reference evidence="2" key="2">
    <citation type="journal article" date="2021" name="PeerJ">
        <title>Extensive microbial diversity within the chicken gut microbiome revealed by metagenomics and culture.</title>
        <authorList>
            <person name="Gilroy R."/>
            <person name="Ravi A."/>
            <person name="Getino M."/>
            <person name="Pursley I."/>
            <person name="Horton D.L."/>
            <person name="Alikhan N.F."/>
            <person name="Baker D."/>
            <person name="Gharbi K."/>
            <person name="Hall N."/>
            <person name="Watson M."/>
            <person name="Adriaenssens E.M."/>
            <person name="Foster-Nyarko E."/>
            <person name="Jarju S."/>
            <person name="Secka A."/>
            <person name="Antonio M."/>
            <person name="Oren A."/>
            <person name="Chaudhuri R.R."/>
            <person name="La Ragione R."/>
            <person name="Hildebrand F."/>
            <person name="Pallen M.J."/>
        </authorList>
    </citation>
    <scope>NUCLEOTIDE SEQUENCE</scope>
    <source>
        <strain evidence="2">ChiW17-6978</strain>
    </source>
</reference>
<protein>
    <submittedName>
        <fullName evidence="2">Uncharacterized protein</fullName>
    </submittedName>
</protein>